<keyword evidence="2" id="KW-0472">Membrane</keyword>
<dbReference type="Proteomes" id="UP000585836">
    <property type="component" value="Unassembled WGS sequence"/>
</dbReference>
<sequence length="66" mass="7086">MQRRPTPPATATTTGPDPHESGTAARLLALLHRHRCTAAAQLLRGLCYGVGTGLTGLASWWLQQHL</sequence>
<gene>
    <name evidence="3" type="ORF">FHS34_008461</name>
</gene>
<accession>A0A7W9UVL9</accession>
<keyword evidence="2" id="KW-1133">Transmembrane helix</keyword>
<proteinExistence type="predicted"/>
<dbReference type="RefSeq" id="WP_184976105.1">
    <property type="nucleotide sequence ID" value="NZ_BAAAWF010000090.1"/>
</dbReference>
<protein>
    <submittedName>
        <fullName evidence="3">Uncharacterized protein</fullName>
    </submittedName>
</protein>
<dbReference type="EMBL" id="JACHJK010000039">
    <property type="protein sequence ID" value="MBB5932940.1"/>
    <property type="molecule type" value="Genomic_DNA"/>
</dbReference>
<feature type="transmembrane region" description="Helical" evidence="2">
    <location>
        <begin position="42"/>
        <end position="62"/>
    </location>
</feature>
<keyword evidence="4" id="KW-1185">Reference proteome</keyword>
<feature type="region of interest" description="Disordered" evidence="1">
    <location>
        <begin position="1"/>
        <end position="21"/>
    </location>
</feature>
<organism evidence="3 4">
    <name type="scientific">Streptomyces echinatus</name>
    <dbReference type="NCBI Taxonomy" id="67293"/>
    <lineage>
        <taxon>Bacteria</taxon>
        <taxon>Bacillati</taxon>
        <taxon>Actinomycetota</taxon>
        <taxon>Actinomycetes</taxon>
        <taxon>Kitasatosporales</taxon>
        <taxon>Streptomycetaceae</taxon>
        <taxon>Streptomyces</taxon>
    </lineage>
</organism>
<evidence type="ECO:0000313" key="3">
    <source>
        <dbReference type="EMBL" id="MBB5932940.1"/>
    </source>
</evidence>
<comment type="caution">
    <text evidence="3">The sequence shown here is derived from an EMBL/GenBank/DDBJ whole genome shotgun (WGS) entry which is preliminary data.</text>
</comment>
<evidence type="ECO:0000256" key="2">
    <source>
        <dbReference type="SAM" id="Phobius"/>
    </source>
</evidence>
<name>A0A7W9UVL9_9ACTN</name>
<dbReference type="AlphaFoldDB" id="A0A7W9UVL9"/>
<reference evidence="3 4" key="1">
    <citation type="submission" date="2020-08" db="EMBL/GenBank/DDBJ databases">
        <title>Genomic Encyclopedia of Type Strains, Phase III (KMG-III): the genomes of soil and plant-associated and newly described type strains.</title>
        <authorList>
            <person name="Whitman W."/>
        </authorList>
    </citation>
    <scope>NUCLEOTIDE SEQUENCE [LARGE SCALE GENOMIC DNA]</scope>
    <source>
        <strain evidence="3 4">CECT 3313</strain>
    </source>
</reference>
<evidence type="ECO:0000313" key="4">
    <source>
        <dbReference type="Proteomes" id="UP000585836"/>
    </source>
</evidence>
<evidence type="ECO:0000256" key="1">
    <source>
        <dbReference type="SAM" id="MobiDB-lite"/>
    </source>
</evidence>
<keyword evidence="2" id="KW-0812">Transmembrane</keyword>